<evidence type="ECO:0000313" key="2">
    <source>
        <dbReference type="Proteomes" id="UP000183208"/>
    </source>
</evidence>
<reference evidence="1 2" key="1">
    <citation type="submission" date="2016-10" db="EMBL/GenBank/DDBJ databases">
        <authorList>
            <person name="de Groot N.N."/>
        </authorList>
    </citation>
    <scope>NUCLEOTIDE SEQUENCE [LARGE SCALE GENOMIC DNA]</scope>
    <source>
        <strain evidence="1 2">GAS522</strain>
    </source>
</reference>
<dbReference type="EMBL" id="FNTI01000001">
    <property type="protein sequence ID" value="SEC35265.1"/>
    <property type="molecule type" value="Genomic_DNA"/>
</dbReference>
<protein>
    <submittedName>
        <fullName evidence="1">Uncharacterized protein</fullName>
    </submittedName>
</protein>
<accession>A0A1M6TX38</accession>
<organism evidence="1 2">
    <name type="scientific">Bradyrhizobium lablabi</name>
    <dbReference type="NCBI Taxonomy" id="722472"/>
    <lineage>
        <taxon>Bacteria</taxon>
        <taxon>Pseudomonadati</taxon>
        <taxon>Pseudomonadota</taxon>
        <taxon>Alphaproteobacteria</taxon>
        <taxon>Hyphomicrobiales</taxon>
        <taxon>Nitrobacteraceae</taxon>
        <taxon>Bradyrhizobium</taxon>
    </lineage>
</organism>
<evidence type="ECO:0000313" key="1">
    <source>
        <dbReference type="EMBL" id="SEC35265.1"/>
    </source>
</evidence>
<dbReference type="AlphaFoldDB" id="A0A1M6TX38"/>
<gene>
    <name evidence="1" type="ORF">SAMN05444171_1213</name>
</gene>
<sequence length="92" mass="10359">MTRPASPDAHVNFDAPAILRKWPSLNNQRRTARTGPYLLFDGTLDECIRELVAKPAPMRHLYEIHTSPQPPLVDAVLSGEIVAELARLRDFL</sequence>
<proteinExistence type="predicted"/>
<name>A0A1M6TX38_9BRAD</name>
<dbReference type="Proteomes" id="UP000183208">
    <property type="component" value="Unassembled WGS sequence"/>
</dbReference>
<dbReference type="OrthoDB" id="8243680at2"/>
<dbReference type="RefSeq" id="WP_074816809.1">
    <property type="nucleotide sequence ID" value="NZ_FNTI01000001.1"/>
</dbReference>